<protein>
    <recommendedName>
        <fullName evidence="4">Nuclear pore complex protein</fullName>
    </recommendedName>
</protein>
<comment type="caution">
    <text evidence="2">The sequence shown here is derived from an EMBL/GenBank/DDBJ whole genome shotgun (WGS) entry which is preliminary data.</text>
</comment>
<dbReference type="Proteomes" id="UP001189429">
    <property type="component" value="Unassembled WGS sequence"/>
</dbReference>
<accession>A0ABN9Y4W3</accession>
<organism evidence="2 3">
    <name type="scientific">Prorocentrum cordatum</name>
    <dbReference type="NCBI Taxonomy" id="2364126"/>
    <lineage>
        <taxon>Eukaryota</taxon>
        <taxon>Sar</taxon>
        <taxon>Alveolata</taxon>
        <taxon>Dinophyceae</taxon>
        <taxon>Prorocentrales</taxon>
        <taxon>Prorocentraceae</taxon>
        <taxon>Prorocentrum</taxon>
    </lineage>
</organism>
<feature type="non-terminal residue" evidence="2">
    <location>
        <position position="1"/>
    </location>
</feature>
<feature type="non-terminal residue" evidence="2">
    <location>
        <position position="126"/>
    </location>
</feature>
<evidence type="ECO:0000313" key="2">
    <source>
        <dbReference type="EMBL" id="CAK0907579.1"/>
    </source>
</evidence>
<keyword evidence="3" id="KW-1185">Reference proteome</keyword>
<evidence type="ECO:0008006" key="4">
    <source>
        <dbReference type="Google" id="ProtNLM"/>
    </source>
</evidence>
<feature type="compositionally biased region" description="Low complexity" evidence="1">
    <location>
        <begin position="12"/>
        <end position="28"/>
    </location>
</feature>
<reference evidence="2" key="1">
    <citation type="submission" date="2023-10" db="EMBL/GenBank/DDBJ databases">
        <authorList>
            <person name="Chen Y."/>
            <person name="Shah S."/>
            <person name="Dougan E. K."/>
            <person name="Thang M."/>
            <person name="Chan C."/>
        </authorList>
    </citation>
    <scope>NUCLEOTIDE SEQUENCE [LARGE SCALE GENOMIC DNA]</scope>
</reference>
<gene>
    <name evidence="2" type="ORF">PCOR1329_LOCUS82557</name>
</gene>
<feature type="region of interest" description="Disordered" evidence="1">
    <location>
        <begin position="1"/>
        <end position="28"/>
    </location>
</feature>
<name>A0ABN9Y4W3_9DINO</name>
<proteinExistence type="predicted"/>
<dbReference type="EMBL" id="CAUYUJ010021889">
    <property type="protein sequence ID" value="CAK0907579.1"/>
    <property type="molecule type" value="Genomic_DNA"/>
</dbReference>
<evidence type="ECO:0000256" key="1">
    <source>
        <dbReference type="SAM" id="MobiDB-lite"/>
    </source>
</evidence>
<evidence type="ECO:0000313" key="3">
    <source>
        <dbReference type="Proteomes" id="UP001189429"/>
    </source>
</evidence>
<sequence length="126" mass="13513">RTSGPQHPTAHPPAAGRRCSARAAGPRARVPPREQLVLLAVWRAAAEPGAAPERAREALAELRARRWPACFEELGSVLEAALPDTAAAFGHESGEAAFARRVQAEWTALRRMCLDGDLCWEGGPAE</sequence>